<sequence length="146" mass="16415">MDEQFHGADRGSTGSWDKSSWRRQIHLVLDLPAPPDAAYDDDIHPTEWIQATGNAPDRLTVEIKQRDNAGVHRLYTIGHPEAATETAETETIHNGDHEYRVGPAEVLTATEAIELFQHYYDTHTVPAGWHLREQPEFSDTADGESD</sequence>
<reference evidence="1" key="2">
    <citation type="submission" date="2014-03" db="EMBL/GenBank/DDBJ databases">
        <authorList>
            <person name="Urmite Genomes"/>
        </authorList>
    </citation>
    <scope>NUCLEOTIDE SEQUENCE</scope>
    <source>
        <strain evidence="1">DSM 44829</strain>
    </source>
</reference>
<reference evidence="1" key="1">
    <citation type="submission" date="2014-03" db="EMBL/GenBank/DDBJ databases">
        <title>Draft Genome Sequence of Mycobacterium cosmeticum DSM 44829.</title>
        <authorList>
            <person name="Croce O."/>
            <person name="Robert C."/>
            <person name="Raoult D."/>
            <person name="Drancourt M."/>
        </authorList>
    </citation>
    <scope>NUCLEOTIDE SEQUENCE [LARGE SCALE GENOMIC DNA]</scope>
    <source>
        <strain evidence="1">DSM 44829</strain>
    </source>
</reference>
<organism evidence="1 2">
    <name type="scientific">Mycolicibacterium cosmeticum</name>
    <dbReference type="NCBI Taxonomy" id="258533"/>
    <lineage>
        <taxon>Bacteria</taxon>
        <taxon>Bacillati</taxon>
        <taxon>Actinomycetota</taxon>
        <taxon>Actinomycetes</taxon>
        <taxon>Mycobacteriales</taxon>
        <taxon>Mycobacteriaceae</taxon>
        <taxon>Mycolicibacterium</taxon>
    </lineage>
</organism>
<dbReference type="EMBL" id="CCBB010000003">
    <property type="protein sequence ID" value="CDO09885.1"/>
    <property type="molecule type" value="Genomic_DNA"/>
</dbReference>
<evidence type="ECO:0000313" key="1">
    <source>
        <dbReference type="EMBL" id="CDO09885.1"/>
    </source>
</evidence>
<protein>
    <submittedName>
        <fullName evidence="1">Uncharacterized protein</fullName>
    </submittedName>
</protein>
<dbReference type="AlphaFoldDB" id="W9BLM0"/>
<name>W9BLM0_MYCCO</name>
<gene>
    <name evidence="1" type="ORF">BN977_04713</name>
</gene>
<comment type="caution">
    <text evidence="1">The sequence shown here is derived from an EMBL/GenBank/DDBJ whole genome shotgun (WGS) entry which is preliminary data.</text>
</comment>
<dbReference type="eggNOG" id="ENOG50320KT">
    <property type="taxonomic scope" value="Bacteria"/>
</dbReference>
<accession>W9BLM0</accession>
<evidence type="ECO:0000313" key="2">
    <source>
        <dbReference type="Proteomes" id="UP000028870"/>
    </source>
</evidence>
<dbReference type="STRING" id="258533.BN977_04713"/>
<keyword evidence="2" id="KW-1185">Reference proteome</keyword>
<dbReference type="Proteomes" id="UP000028870">
    <property type="component" value="Unassembled WGS sequence"/>
</dbReference>
<proteinExistence type="predicted"/>